<feature type="compositionally biased region" description="Polar residues" evidence="1">
    <location>
        <begin position="426"/>
        <end position="438"/>
    </location>
</feature>
<accession>A0AAW0SXE3</accession>
<dbReference type="GO" id="GO:0008061">
    <property type="term" value="F:chitin binding"/>
    <property type="evidence" value="ECO:0007669"/>
    <property type="project" value="InterPro"/>
</dbReference>
<dbReference type="EMBL" id="JARAKH010000043">
    <property type="protein sequence ID" value="KAK8379395.1"/>
    <property type="molecule type" value="Genomic_DNA"/>
</dbReference>
<feature type="compositionally biased region" description="Polar residues" evidence="1">
    <location>
        <begin position="361"/>
        <end position="395"/>
    </location>
</feature>
<feature type="region of interest" description="Disordered" evidence="1">
    <location>
        <begin position="505"/>
        <end position="549"/>
    </location>
</feature>
<protein>
    <recommendedName>
        <fullName evidence="2">Chitin-binding type-2 domain-containing protein</fullName>
    </recommendedName>
</protein>
<feature type="domain" description="Chitin-binding type-2" evidence="2">
    <location>
        <begin position="56"/>
        <end position="117"/>
    </location>
</feature>
<dbReference type="PANTHER" id="PTHR22933:SF43">
    <property type="entry name" value="LP10131P"/>
    <property type="match status" value="1"/>
</dbReference>
<sequence length="677" mass="73460">MTLRGCVPLLSTPVYRPLVHAVSQPDAAFHFDSLAIPGGGVAGRDYPLLGSVPDTGFSCAAQQFPGYYADTDAAASCQVFHLCQADGRHDAFLCPNGTLFSQGSLVCDWWFKVRCADSDSYLHRNVQIGAASTESERAPLDFEELGSGTASTAGKLASTDSSTKPQHPLPSPTTTHTRLTHHAPAPTHHPVPPTPSTHHRQSVHPPLASASPFHTHSNPAGQHSHTHSHSDQPKGPLRPETGRKPTRPYGTPEDTNQHANQQANQPNLHPLKSLAYSSQESNFITGPPAPKEDERVEYDEVYSATIFPPNIPQLGDVYEAAKGRVVVKVVKESSDRPSLPDPLQRSVVFEGTPLHVPKVSSHPQSLIHKNTPPESTQGLHISSFPQSSVDESTQHAPHVTPSFPPRPFQKGTLVSKLQDNSKAFLSKQSGRQHTSLQNAKEDLPSVSSFGHATILPSPKDLNPQYLSQLPHHSNDHPTQAKPRNPSKEDNEAVPHQIHVWKPSKEPFAASQPPQHTSPAPDPSLNLIIPKPQPGDTFPASSQPLQGPSNQLTHHFKIIHVTGLPSGYVSVAPSDQKDTFNSPNLHPGVRESLEASGSDFRNLHDSFRVILKRSADASDPHDVISNPTRVIVDAGDLPASAKVFSSTHVFFQGQKQSHEPVVIRKASLPHRHLPTFSM</sequence>
<evidence type="ECO:0000256" key="1">
    <source>
        <dbReference type="SAM" id="MobiDB-lite"/>
    </source>
</evidence>
<dbReference type="AlphaFoldDB" id="A0AAW0SXE3"/>
<evidence type="ECO:0000313" key="4">
    <source>
        <dbReference type="Proteomes" id="UP001487740"/>
    </source>
</evidence>
<feature type="compositionally biased region" description="Polar residues" evidence="1">
    <location>
        <begin position="148"/>
        <end position="165"/>
    </location>
</feature>
<dbReference type="GO" id="GO:0005576">
    <property type="term" value="C:extracellular region"/>
    <property type="evidence" value="ECO:0007669"/>
    <property type="project" value="InterPro"/>
</dbReference>
<keyword evidence="4" id="KW-1185">Reference proteome</keyword>
<dbReference type="InterPro" id="IPR002557">
    <property type="entry name" value="Chitin-bd_dom"/>
</dbReference>
<gene>
    <name evidence="3" type="ORF">O3P69_019356</name>
</gene>
<dbReference type="Proteomes" id="UP001487740">
    <property type="component" value="Unassembled WGS sequence"/>
</dbReference>
<dbReference type="InterPro" id="IPR052976">
    <property type="entry name" value="Scoloptoxin-like"/>
</dbReference>
<feature type="compositionally biased region" description="Polar residues" evidence="1">
    <location>
        <begin position="538"/>
        <end position="549"/>
    </location>
</feature>
<dbReference type="PANTHER" id="PTHR22933">
    <property type="entry name" value="FI18007P1-RELATED"/>
    <property type="match status" value="1"/>
</dbReference>
<evidence type="ECO:0000313" key="3">
    <source>
        <dbReference type="EMBL" id="KAK8379395.1"/>
    </source>
</evidence>
<dbReference type="Pfam" id="PF01607">
    <property type="entry name" value="CBM_14"/>
    <property type="match status" value="1"/>
</dbReference>
<feature type="compositionally biased region" description="Low complexity" evidence="1">
    <location>
        <begin position="172"/>
        <end position="186"/>
    </location>
</feature>
<proteinExistence type="predicted"/>
<feature type="region of interest" description="Disordered" evidence="1">
    <location>
        <begin position="426"/>
        <end position="493"/>
    </location>
</feature>
<feature type="region of interest" description="Disordered" evidence="1">
    <location>
        <begin position="358"/>
        <end position="411"/>
    </location>
</feature>
<reference evidence="3 4" key="1">
    <citation type="submission" date="2023-03" db="EMBL/GenBank/DDBJ databases">
        <title>High-quality genome of Scylla paramamosain provides insights in environmental adaptation.</title>
        <authorList>
            <person name="Zhang L."/>
        </authorList>
    </citation>
    <scope>NUCLEOTIDE SEQUENCE [LARGE SCALE GENOMIC DNA]</scope>
    <source>
        <strain evidence="3">LZ_2023a</strain>
        <tissue evidence="3">Muscle</tissue>
    </source>
</reference>
<feature type="compositionally biased region" description="Polar residues" evidence="1">
    <location>
        <begin position="212"/>
        <end position="223"/>
    </location>
</feature>
<feature type="region of interest" description="Disordered" evidence="1">
    <location>
        <begin position="145"/>
        <end position="264"/>
    </location>
</feature>
<comment type="caution">
    <text evidence="3">The sequence shown here is derived from an EMBL/GenBank/DDBJ whole genome shotgun (WGS) entry which is preliminary data.</text>
</comment>
<organism evidence="3 4">
    <name type="scientific">Scylla paramamosain</name>
    <name type="common">Mud crab</name>
    <dbReference type="NCBI Taxonomy" id="85552"/>
    <lineage>
        <taxon>Eukaryota</taxon>
        <taxon>Metazoa</taxon>
        <taxon>Ecdysozoa</taxon>
        <taxon>Arthropoda</taxon>
        <taxon>Crustacea</taxon>
        <taxon>Multicrustacea</taxon>
        <taxon>Malacostraca</taxon>
        <taxon>Eumalacostraca</taxon>
        <taxon>Eucarida</taxon>
        <taxon>Decapoda</taxon>
        <taxon>Pleocyemata</taxon>
        <taxon>Brachyura</taxon>
        <taxon>Eubrachyura</taxon>
        <taxon>Portunoidea</taxon>
        <taxon>Portunidae</taxon>
        <taxon>Portuninae</taxon>
        <taxon>Scylla</taxon>
    </lineage>
</organism>
<dbReference type="Gene3D" id="2.170.140.10">
    <property type="entry name" value="Chitin binding domain"/>
    <property type="match status" value="1"/>
</dbReference>
<name>A0AAW0SXE3_SCYPA</name>
<dbReference type="InterPro" id="IPR036508">
    <property type="entry name" value="Chitin-bd_dom_sf"/>
</dbReference>
<dbReference type="SUPFAM" id="SSF57625">
    <property type="entry name" value="Invertebrate chitin-binding proteins"/>
    <property type="match status" value="1"/>
</dbReference>
<evidence type="ECO:0000259" key="2">
    <source>
        <dbReference type="PROSITE" id="PS50940"/>
    </source>
</evidence>
<dbReference type="PROSITE" id="PS50940">
    <property type="entry name" value="CHIT_BIND_II"/>
    <property type="match status" value="1"/>
</dbReference>